<dbReference type="InterPro" id="IPR051781">
    <property type="entry name" value="Metallo-dep_Hydrolase"/>
</dbReference>
<name>A0A317QBY7_9GAMM</name>
<dbReference type="Gene3D" id="2.30.40.10">
    <property type="entry name" value="Urease, subunit C, domain 1"/>
    <property type="match status" value="1"/>
</dbReference>
<dbReference type="STRING" id="519453.SAMN04488070_1909"/>
<dbReference type="EMBL" id="QGTT01000005">
    <property type="protein sequence ID" value="PWW13702.1"/>
    <property type="molecule type" value="Genomic_DNA"/>
</dbReference>
<protein>
    <submittedName>
        <fullName evidence="4">Imidazolonepropionase-like amidohydrolase</fullName>
    </submittedName>
</protein>
<dbReference type="GO" id="GO:0016810">
    <property type="term" value="F:hydrolase activity, acting on carbon-nitrogen (but not peptide) bonds"/>
    <property type="evidence" value="ECO:0007669"/>
    <property type="project" value="InterPro"/>
</dbReference>
<keyword evidence="5" id="KW-1185">Reference proteome</keyword>
<keyword evidence="4" id="KW-0378">Hydrolase</keyword>
<dbReference type="Pfam" id="PF01979">
    <property type="entry name" value="Amidohydro_1"/>
    <property type="match status" value="1"/>
</dbReference>
<proteinExistence type="predicted"/>
<evidence type="ECO:0000313" key="5">
    <source>
        <dbReference type="Proteomes" id="UP000246964"/>
    </source>
</evidence>
<keyword evidence="2" id="KW-0732">Signal</keyword>
<accession>A0A317QBY7</accession>
<feature type="region of interest" description="Disordered" evidence="1">
    <location>
        <begin position="156"/>
        <end position="187"/>
    </location>
</feature>
<dbReference type="Gene3D" id="3.20.20.140">
    <property type="entry name" value="Metal-dependent hydrolases"/>
    <property type="match status" value="1"/>
</dbReference>
<organism evidence="4 5">
    <name type="scientific">Pseudidiomarina maritima</name>
    <dbReference type="NCBI Taxonomy" id="519453"/>
    <lineage>
        <taxon>Bacteria</taxon>
        <taxon>Pseudomonadati</taxon>
        <taxon>Pseudomonadota</taxon>
        <taxon>Gammaproteobacteria</taxon>
        <taxon>Alteromonadales</taxon>
        <taxon>Idiomarinaceae</taxon>
        <taxon>Pseudidiomarina</taxon>
    </lineage>
</organism>
<sequence length="424" mass="45531">MRTLLSASILLALSGSAYADTLVYAGTLIDGTQNKPQQQMTIVIDEGRIIGIEQGYKTATADDLVIDRKDSTVMPGFIDMHTHLTSQLGPGSYMNKFTKSAADVTLDAVSYAEKTLLAGFTTVRELGDSYNASIALRDAIQAGKVRGPRIYSAGKSIATTGGHADPTNGAKEGLYEQPTPADGVVDGPYDARKAVRARYQDGADLIKLTVTGGVLSVAKSGHNPQFMMDELREIVTTAKDYGMKVTVHAHGKEGMLRAIEAGVDSIEHGTYMDKEVMRAMKKNNVYYVPTITAGRSVADRAKIDGYFPELVRPKAAEIGPKIQNTFAEAYKYGVKIAFGTDAGVYDHGENYREFQYMVEAGMPPLEAIRAATAEAATLLGVSDIGTLKVGNKADVVAVPGNPLEDISLMSEINLVIKDGQVYKQ</sequence>
<dbReference type="Proteomes" id="UP000246964">
    <property type="component" value="Unassembled WGS sequence"/>
</dbReference>
<dbReference type="AlphaFoldDB" id="A0A317QBY7"/>
<dbReference type="CDD" id="cd01299">
    <property type="entry name" value="Met_dep_hydrolase_A"/>
    <property type="match status" value="1"/>
</dbReference>
<evidence type="ECO:0000259" key="3">
    <source>
        <dbReference type="Pfam" id="PF01979"/>
    </source>
</evidence>
<dbReference type="SUPFAM" id="SSF51338">
    <property type="entry name" value="Composite domain of metallo-dependent hydrolases"/>
    <property type="match status" value="1"/>
</dbReference>
<comment type="caution">
    <text evidence="4">The sequence shown here is derived from an EMBL/GenBank/DDBJ whole genome shotgun (WGS) entry which is preliminary data.</text>
</comment>
<dbReference type="InterPro" id="IPR057744">
    <property type="entry name" value="OTAase-like"/>
</dbReference>
<dbReference type="RefSeq" id="WP_110075681.1">
    <property type="nucleotide sequence ID" value="NZ_QGTT01000005.1"/>
</dbReference>
<dbReference type="PANTHER" id="PTHR43135">
    <property type="entry name" value="ALPHA-D-RIBOSE 1-METHYLPHOSPHONATE 5-TRIPHOSPHATE DIPHOSPHATASE"/>
    <property type="match status" value="1"/>
</dbReference>
<feature type="chain" id="PRO_5016445228" evidence="2">
    <location>
        <begin position="20"/>
        <end position="424"/>
    </location>
</feature>
<feature type="signal peptide" evidence="2">
    <location>
        <begin position="1"/>
        <end position="19"/>
    </location>
</feature>
<dbReference type="InterPro" id="IPR032466">
    <property type="entry name" value="Metal_Hydrolase"/>
</dbReference>
<reference evidence="4 5" key="1">
    <citation type="submission" date="2018-05" db="EMBL/GenBank/DDBJ databases">
        <title>Freshwater and sediment microbial communities from various areas in North America, analyzing microbe dynamics in response to fracking.</title>
        <authorList>
            <person name="Lamendella R."/>
        </authorList>
    </citation>
    <scope>NUCLEOTIDE SEQUENCE [LARGE SCALE GENOMIC DNA]</scope>
    <source>
        <strain evidence="4 5">125B1</strain>
    </source>
</reference>
<dbReference type="InterPro" id="IPR006680">
    <property type="entry name" value="Amidohydro-rel"/>
</dbReference>
<evidence type="ECO:0000256" key="2">
    <source>
        <dbReference type="SAM" id="SignalP"/>
    </source>
</evidence>
<evidence type="ECO:0000256" key="1">
    <source>
        <dbReference type="SAM" id="MobiDB-lite"/>
    </source>
</evidence>
<feature type="domain" description="Amidohydrolase-related" evidence="3">
    <location>
        <begin position="72"/>
        <end position="421"/>
    </location>
</feature>
<gene>
    <name evidence="4" type="ORF">DET45_10548</name>
</gene>
<evidence type="ECO:0000313" key="4">
    <source>
        <dbReference type="EMBL" id="PWW13702.1"/>
    </source>
</evidence>
<dbReference type="SUPFAM" id="SSF51556">
    <property type="entry name" value="Metallo-dependent hydrolases"/>
    <property type="match status" value="1"/>
</dbReference>
<dbReference type="OrthoDB" id="9782972at2"/>
<dbReference type="PANTHER" id="PTHR43135:SF3">
    <property type="entry name" value="ALPHA-D-RIBOSE 1-METHYLPHOSPHONATE 5-TRIPHOSPHATE DIPHOSPHATASE"/>
    <property type="match status" value="1"/>
</dbReference>
<dbReference type="InterPro" id="IPR011059">
    <property type="entry name" value="Metal-dep_hydrolase_composite"/>
</dbReference>